<keyword evidence="1" id="KW-0472">Membrane</keyword>
<protein>
    <submittedName>
        <fullName evidence="2">Uncharacterized protein</fullName>
    </submittedName>
</protein>
<accession>A0A212JGP0</accession>
<keyword evidence="1" id="KW-1133">Transmembrane helix</keyword>
<dbReference type="AlphaFoldDB" id="A0A212JGP0"/>
<dbReference type="EMBL" id="FLUM01000001">
    <property type="protein sequence ID" value="SBV98581.1"/>
    <property type="molecule type" value="Genomic_DNA"/>
</dbReference>
<gene>
    <name evidence="2" type="ORF">KL86DYS1_12210</name>
</gene>
<sequence length="88" mass="10597">MEMAIKAERERDYVNILSPYHTERSEVSFLRGYFTPLNIIQISLSFIITFVLYNLILKNKYYEKDLINCVLTILFCNKHISTRPDYRR</sequence>
<evidence type="ECO:0000313" key="2">
    <source>
        <dbReference type="EMBL" id="SBV98581.1"/>
    </source>
</evidence>
<proteinExistence type="predicted"/>
<evidence type="ECO:0000256" key="1">
    <source>
        <dbReference type="SAM" id="Phobius"/>
    </source>
</evidence>
<reference evidence="2" key="1">
    <citation type="submission" date="2016-04" db="EMBL/GenBank/DDBJ databases">
        <authorList>
            <person name="Evans L.H."/>
            <person name="Alamgir A."/>
            <person name="Owens N."/>
            <person name="Weber N.D."/>
            <person name="Virtaneva K."/>
            <person name="Barbian K."/>
            <person name="Babar A."/>
            <person name="Rosenke K."/>
        </authorList>
    </citation>
    <scope>NUCLEOTIDE SEQUENCE</scope>
    <source>
        <strain evidence="2">86-1</strain>
    </source>
</reference>
<name>A0A212JGP0_9BACT</name>
<feature type="transmembrane region" description="Helical" evidence="1">
    <location>
        <begin position="39"/>
        <end position="57"/>
    </location>
</feature>
<keyword evidence="1" id="KW-0812">Transmembrane</keyword>
<organism evidence="2">
    <name type="scientific">uncultured Dysgonomonas sp</name>
    <dbReference type="NCBI Taxonomy" id="206096"/>
    <lineage>
        <taxon>Bacteria</taxon>
        <taxon>Pseudomonadati</taxon>
        <taxon>Bacteroidota</taxon>
        <taxon>Bacteroidia</taxon>
        <taxon>Bacteroidales</taxon>
        <taxon>Dysgonomonadaceae</taxon>
        <taxon>Dysgonomonas</taxon>
        <taxon>environmental samples</taxon>
    </lineage>
</organism>